<dbReference type="KEGG" id="apn:Asphe3_38210"/>
<dbReference type="eggNOG" id="COG1309">
    <property type="taxonomic scope" value="Bacteria"/>
</dbReference>
<dbReference type="InterPro" id="IPR001647">
    <property type="entry name" value="HTH_TetR"/>
</dbReference>
<evidence type="ECO:0000256" key="4">
    <source>
        <dbReference type="PROSITE-ProRule" id="PRU00335"/>
    </source>
</evidence>
<organism evidence="6 7">
    <name type="scientific">Pseudarthrobacter phenanthrenivorans (strain DSM 18606 / JCM 16027 / LMG 23796 / Sphe3)</name>
    <name type="common">Arthrobacter phenanthrenivorans</name>
    <dbReference type="NCBI Taxonomy" id="930171"/>
    <lineage>
        <taxon>Bacteria</taxon>
        <taxon>Bacillati</taxon>
        <taxon>Actinomycetota</taxon>
        <taxon>Actinomycetes</taxon>
        <taxon>Micrococcales</taxon>
        <taxon>Micrococcaceae</taxon>
        <taxon>Pseudarthrobacter</taxon>
    </lineage>
</organism>
<sequence length="219" mass="24059">MGMIAAAAPYVHNPGMLMPDTISDHPPMAPRPSAPRQRLRYSKILEAAGGFARKGLDSVEFTEVAERADVPLGTLYRYFPTPTHLMLALYRHQLEELQGSGRNGAARFRGRALAGLVMEIFHMRVMQPAVEQCLSRGVYLPDRDTTGLLREIDALSEKVVADACGDDVAARVLLLTVTGLVQSVRNRRLSLFEAEEDLKKACARLSEGGKAGYKLHRSA</sequence>
<name>F0M8J1_PSEPM</name>
<dbReference type="AlphaFoldDB" id="F0M8J1"/>
<dbReference type="PANTHER" id="PTHR30055:SF234">
    <property type="entry name" value="HTH-TYPE TRANSCRIPTIONAL REGULATOR BETI"/>
    <property type="match status" value="1"/>
</dbReference>
<reference evidence="6 7" key="1">
    <citation type="journal article" date="2011" name="Stand. Genomic Sci.">
        <title>Complete genome sequence of Arthrobacter phenanthrenivorans type strain (Sphe3).</title>
        <authorList>
            <person name="Kallimanis A."/>
            <person name="Labutti K.M."/>
            <person name="Lapidus A."/>
            <person name="Clum A."/>
            <person name="Lykidis A."/>
            <person name="Mavromatis K."/>
            <person name="Pagani I."/>
            <person name="Liolios K."/>
            <person name="Ivanova N."/>
            <person name="Goodwin L."/>
            <person name="Pitluck S."/>
            <person name="Chen A."/>
            <person name="Palaniappan K."/>
            <person name="Markowitz V."/>
            <person name="Bristow J."/>
            <person name="Velentzas A.D."/>
            <person name="Perisynakis A."/>
            <person name="Ouzounis C.C."/>
            <person name="Kyrpides N.C."/>
            <person name="Koukkou A.I."/>
            <person name="Drainas C."/>
        </authorList>
    </citation>
    <scope>NUCLEOTIDE SEQUENCE [LARGE SCALE GENOMIC DNA]</scope>
    <source>
        <strain evidence="7">DSM 18606 / JCM 16027 / LMG 23796 / Sphe3</strain>
    </source>
</reference>
<dbReference type="GO" id="GO:0000976">
    <property type="term" value="F:transcription cis-regulatory region binding"/>
    <property type="evidence" value="ECO:0007669"/>
    <property type="project" value="TreeGrafter"/>
</dbReference>
<feature type="DNA-binding region" description="H-T-H motif" evidence="4">
    <location>
        <begin position="60"/>
        <end position="79"/>
    </location>
</feature>
<gene>
    <name evidence="6" type="ordered locus">Asphe3_38210</name>
</gene>
<feature type="domain" description="HTH tetR-type" evidence="5">
    <location>
        <begin position="37"/>
        <end position="97"/>
    </location>
</feature>
<dbReference type="STRING" id="930171.Asphe3_38210"/>
<dbReference type="Gene3D" id="1.10.357.10">
    <property type="entry name" value="Tetracycline Repressor, domain 2"/>
    <property type="match status" value="1"/>
</dbReference>
<keyword evidence="1" id="KW-0805">Transcription regulation</keyword>
<proteinExistence type="predicted"/>
<dbReference type="GO" id="GO:0003700">
    <property type="term" value="F:DNA-binding transcription factor activity"/>
    <property type="evidence" value="ECO:0007669"/>
    <property type="project" value="TreeGrafter"/>
</dbReference>
<dbReference type="InterPro" id="IPR009057">
    <property type="entry name" value="Homeodomain-like_sf"/>
</dbReference>
<dbReference type="HOGENOM" id="CLU_1418913_0_0_11"/>
<keyword evidence="2 4" id="KW-0238">DNA-binding</keyword>
<evidence type="ECO:0000313" key="7">
    <source>
        <dbReference type="Proteomes" id="UP000008639"/>
    </source>
</evidence>
<evidence type="ECO:0000256" key="1">
    <source>
        <dbReference type="ARBA" id="ARBA00023015"/>
    </source>
</evidence>
<evidence type="ECO:0000256" key="2">
    <source>
        <dbReference type="ARBA" id="ARBA00023125"/>
    </source>
</evidence>
<protein>
    <submittedName>
        <fullName evidence="6">Transcriptional regulator</fullName>
    </submittedName>
</protein>
<evidence type="ECO:0000313" key="6">
    <source>
        <dbReference type="EMBL" id="ADX74909.1"/>
    </source>
</evidence>
<dbReference type="Proteomes" id="UP000008639">
    <property type="component" value="Chromosome"/>
</dbReference>
<dbReference type="EMBL" id="CP002379">
    <property type="protein sequence ID" value="ADX74909.1"/>
    <property type="molecule type" value="Genomic_DNA"/>
</dbReference>
<keyword evidence="3" id="KW-0804">Transcription</keyword>
<dbReference type="PANTHER" id="PTHR30055">
    <property type="entry name" value="HTH-TYPE TRANSCRIPTIONAL REGULATOR RUTR"/>
    <property type="match status" value="1"/>
</dbReference>
<dbReference type="Pfam" id="PF00440">
    <property type="entry name" value="TetR_N"/>
    <property type="match status" value="1"/>
</dbReference>
<evidence type="ECO:0000256" key="3">
    <source>
        <dbReference type="ARBA" id="ARBA00023163"/>
    </source>
</evidence>
<evidence type="ECO:0000259" key="5">
    <source>
        <dbReference type="PROSITE" id="PS50977"/>
    </source>
</evidence>
<dbReference type="InterPro" id="IPR050109">
    <property type="entry name" value="HTH-type_TetR-like_transc_reg"/>
</dbReference>
<dbReference type="SUPFAM" id="SSF46689">
    <property type="entry name" value="Homeodomain-like"/>
    <property type="match status" value="1"/>
</dbReference>
<dbReference type="PROSITE" id="PS50977">
    <property type="entry name" value="HTH_TETR_2"/>
    <property type="match status" value="1"/>
</dbReference>
<accession>F0M8J1</accession>